<evidence type="ECO:0000313" key="6">
    <source>
        <dbReference type="EMBL" id="KAH8355084.1"/>
    </source>
</evidence>
<dbReference type="EMBL" id="JAJJHW010003889">
    <property type="protein sequence ID" value="KAH8355084.1"/>
    <property type="molecule type" value="Genomic_DNA"/>
</dbReference>
<feature type="signal peptide" evidence="3">
    <location>
        <begin position="1"/>
        <end position="29"/>
    </location>
</feature>
<dbReference type="InterPro" id="IPR038765">
    <property type="entry name" value="Papain-like_cys_pep_sf"/>
</dbReference>
<proteinExistence type="inferred from homology"/>
<accession>A0AAD4JR52</accession>
<dbReference type="InterPro" id="IPR039417">
    <property type="entry name" value="Peptidase_C1A_papain-like"/>
</dbReference>
<dbReference type="SUPFAM" id="SSF54001">
    <property type="entry name" value="Cysteine proteinases"/>
    <property type="match status" value="1"/>
</dbReference>
<dbReference type="CDD" id="cd02248">
    <property type="entry name" value="Peptidase_C1A"/>
    <property type="match status" value="1"/>
</dbReference>
<dbReference type="FunFam" id="3.90.70.10:FF:000332">
    <property type="entry name" value="Cathepsin L1"/>
    <property type="match status" value="1"/>
</dbReference>
<evidence type="ECO:0000259" key="4">
    <source>
        <dbReference type="SMART" id="SM00645"/>
    </source>
</evidence>
<name>A0AAD4JR52_9MUSC</name>
<protein>
    <recommendedName>
        <fullName evidence="8">Cathepsin L</fullName>
    </recommendedName>
</protein>
<dbReference type="GO" id="GO:0006508">
    <property type="term" value="P:proteolysis"/>
    <property type="evidence" value="ECO:0007669"/>
    <property type="project" value="InterPro"/>
</dbReference>
<dbReference type="InterPro" id="IPR000668">
    <property type="entry name" value="Peptidase_C1A_C"/>
</dbReference>
<evidence type="ECO:0000259" key="5">
    <source>
        <dbReference type="SMART" id="SM00848"/>
    </source>
</evidence>
<dbReference type="SMART" id="SM00645">
    <property type="entry name" value="Pept_C1"/>
    <property type="match status" value="1"/>
</dbReference>
<dbReference type="PANTHER" id="PTHR12411">
    <property type="entry name" value="CYSTEINE PROTEASE FAMILY C1-RELATED"/>
    <property type="match status" value="1"/>
</dbReference>
<dbReference type="Gene3D" id="3.90.70.10">
    <property type="entry name" value="Cysteine proteinases"/>
    <property type="match status" value="1"/>
</dbReference>
<sequence>CRQQLSVWCRMEAKLLLATLLGLLACAQARITLADVRAAEWEQFKQEFQKSYDDESEDRLRMQVFEDNKRIIDAHNERWAAGQETYEMGVNEYTDLLQHEFDSLFAAPAEQLEEDEELEFLDDDADEDDEEPQGHKDEVDWRILGAVTPVRHEGHFNNSWAFAAAGVVESRRFISSGVLLELSKQQLIDCAGVKGRKKIQRALKYIRSKKGIEPERAYPYRGAPGRCSFKKQLISASIRKYHHSSTGSEKTLAANVHKGPVAAMISRDAIRFFKSGVFHNANCKKSEDYGVLIVGYGHSENYGDFWLLKTSLGTSWGEKGYMRLARNRKNLCGIANWAYYPDI</sequence>
<feature type="domain" description="Peptidase C1A papain C-terminal" evidence="4">
    <location>
        <begin position="135"/>
        <end position="342"/>
    </location>
</feature>
<evidence type="ECO:0000256" key="2">
    <source>
        <dbReference type="ARBA" id="ARBA00023157"/>
    </source>
</evidence>
<gene>
    <name evidence="6" type="ORF">KR093_005293</name>
</gene>
<keyword evidence="2" id="KW-1015">Disulfide bond</keyword>
<feature type="non-terminal residue" evidence="6">
    <location>
        <position position="1"/>
    </location>
</feature>
<evidence type="ECO:0008006" key="8">
    <source>
        <dbReference type="Google" id="ProtNLM"/>
    </source>
</evidence>
<keyword evidence="3" id="KW-0732">Signal</keyword>
<dbReference type="AlphaFoldDB" id="A0AAD4JR52"/>
<comment type="caution">
    <text evidence="6">The sequence shown here is derived from an EMBL/GenBank/DDBJ whole genome shotgun (WGS) entry which is preliminary data.</text>
</comment>
<feature type="domain" description="Cathepsin propeptide inhibitor" evidence="5">
    <location>
        <begin position="41"/>
        <end position="101"/>
    </location>
</feature>
<organism evidence="6 7">
    <name type="scientific">Drosophila rubida</name>
    <dbReference type="NCBI Taxonomy" id="30044"/>
    <lineage>
        <taxon>Eukaryota</taxon>
        <taxon>Metazoa</taxon>
        <taxon>Ecdysozoa</taxon>
        <taxon>Arthropoda</taxon>
        <taxon>Hexapoda</taxon>
        <taxon>Insecta</taxon>
        <taxon>Pterygota</taxon>
        <taxon>Neoptera</taxon>
        <taxon>Endopterygota</taxon>
        <taxon>Diptera</taxon>
        <taxon>Brachycera</taxon>
        <taxon>Muscomorpha</taxon>
        <taxon>Ephydroidea</taxon>
        <taxon>Drosophilidae</taxon>
        <taxon>Drosophila</taxon>
    </lineage>
</organism>
<evidence type="ECO:0000256" key="3">
    <source>
        <dbReference type="SAM" id="SignalP"/>
    </source>
</evidence>
<dbReference type="SMART" id="SM00848">
    <property type="entry name" value="Inhibitor_I29"/>
    <property type="match status" value="1"/>
</dbReference>
<reference evidence="6" key="1">
    <citation type="journal article" date="2021" name="Mol. Ecol. Resour.">
        <title>Phylogenomic analyses of the genus Drosophila reveals genomic signals of climate adaptation.</title>
        <authorList>
            <person name="Li F."/>
            <person name="Rane R.V."/>
            <person name="Luria V."/>
            <person name="Xiong Z."/>
            <person name="Chen J."/>
            <person name="Li Z."/>
            <person name="Catullo R.A."/>
            <person name="Griffin P.C."/>
            <person name="Schiffer M."/>
            <person name="Pearce S."/>
            <person name="Lee S.F."/>
            <person name="McElroy K."/>
            <person name="Stocker A."/>
            <person name="Shirriffs J."/>
            <person name="Cockerell F."/>
            <person name="Coppin C."/>
            <person name="Sgro C.M."/>
            <person name="Karger A."/>
            <person name="Cain J.W."/>
            <person name="Weber J.A."/>
            <person name="Santpere G."/>
            <person name="Kirschner M.W."/>
            <person name="Hoffmann A.A."/>
            <person name="Oakeshott J.G."/>
            <person name="Zhang G."/>
        </authorList>
    </citation>
    <scope>NUCLEOTIDE SEQUENCE</scope>
    <source>
        <strain evidence="6">BGI-SZ-2011g</strain>
    </source>
</reference>
<dbReference type="InterPro" id="IPR013128">
    <property type="entry name" value="Peptidase_C1A"/>
</dbReference>
<feature type="chain" id="PRO_5042256780" description="Cathepsin L" evidence="3">
    <location>
        <begin position="30"/>
        <end position="343"/>
    </location>
</feature>
<dbReference type="Proteomes" id="UP001200034">
    <property type="component" value="Unassembled WGS sequence"/>
</dbReference>
<keyword evidence="7" id="KW-1185">Reference proteome</keyword>
<dbReference type="Pfam" id="PF08246">
    <property type="entry name" value="Inhibitor_I29"/>
    <property type="match status" value="1"/>
</dbReference>
<dbReference type="Pfam" id="PF00112">
    <property type="entry name" value="Peptidase_C1"/>
    <property type="match status" value="1"/>
</dbReference>
<dbReference type="GO" id="GO:0008234">
    <property type="term" value="F:cysteine-type peptidase activity"/>
    <property type="evidence" value="ECO:0007669"/>
    <property type="project" value="InterPro"/>
</dbReference>
<dbReference type="InterPro" id="IPR013201">
    <property type="entry name" value="Prot_inhib_I29"/>
</dbReference>
<evidence type="ECO:0000256" key="1">
    <source>
        <dbReference type="ARBA" id="ARBA00008455"/>
    </source>
</evidence>
<comment type="similarity">
    <text evidence="1">Belongs to the peptidase C1 family.</text>
</comment>
<evidence type="ECO:0000313" key="7">
    <source>
        <dbReference type="Proteomes" id="UP001200034"/>
    </source>
</evidence>